<feature type="transmembrane region" description="Helical" evidence="9">
    <location>
        <begin position="90"/>
        <end position="112"/>
    </location>
</feature>
<keyword evidence="4 9" id="KW-0812">Transmembrane</keyword>
<dbReference type="Proteomes" id="UP000799441">
    <property type="component" value="Unassembled WGS sequence"/>
</dbReference>
<dbReference type="InterPro" id="IPR004813">
    <property type="entry name" value="OPT"/>
</dbReference>
<keyword evidence="5" id="KW-0571">Peptide transport</keyword>
<feature type="transmembrane region" description="Helical" evidence="9">
    <location>
        <begin position="402"/>
        <end position="424"/>
    </location>
</feature>
<evidence type="ECO:0000256" key="3">
    <source>
        <dbReference type="ARBA" id="ARBA00022448"/>
    </source>
</evidence>
<dbReference type="InterPro" id="IPR004648">
    <property type="entry name" value="Oligpept_transpt"/>
</dbReference>
<dbReference type="GO" id="GO:0035673">
    <property type="term" value="F:oligopeptide transmembrane transporter activity"/>
    <property type="evidence" value="ECO:0007669"/>
    <property type="project" value="InterPro"/>
</dbReference>
<feature type="transmembrane region" description="Helical" evidence="9">
    <location>
        <begin position="196"/>
        <end position="217"/>
    </location>
</feature>
<feature type="transmembrane region" description="Helical" evidence="9">
    <location>
        <begin position="460"/>
        <end position="480"/>
    </location>
</feature>
<comment type="caution">
    <text evidence="10">The sequence shown here is derived from an EMBL/GenBank/DDBJ whole genome shotgun (WGS) entry which is preliminary data.</text>
</comment>
<evidence type="ECO:0000256" key="5">
    <source>
        <dbReference type="ARBA" id="ARBA00022856"/>
    </source>
</evidence>
<comment type="subcellular location">
    <subcellularLocation>
        <location evidence="1">Membrane</location>
        <topology evidence="1">Multi-pass membrane protein</topology>
    </subcellularLocation>
</comment>
<name>A0A9P4Q4B1_9PEZI</name>
<evidence type="ECO:0000313" key="11">
    <source>
        <dbReference type="Proteomes" id="UP000799441"/>
    </source>
</evidence>
<dbReference type="NCBIfam" id="TIGR00728">
    <property type="entry name" value="OPT_sfam"/>
    <property type="match status" value="1"/>
</dbReference>
<evidence type="ECO:0000313" key="10">
    <source>
        <dbReference type="EMBL" id="KAF2717787.1"/>
    </source>
</evidence>
<dbReference type="EMBL" id="MU003836">
    <property type="protein sequence ID" value="KAF2717787.1"/>
    <property type="molecule type" value="Genomic_DNA"/>
</dbReference>
<dbReference type="PANTHER" id="PTHR22601">
    <property type="entry name" value="ISP4 LIKE PROTEIN"/>
    <property type="match status" value="1"/>
</dbReference>
<evidence type="ECO:0000256" key="9">
    <source>
        <dbReference type="SAM" id="Phobius"/>
    </source>
</evidence>
<dbReference type="Pfam" id="PF03169">
    <property type="entry name" value="OPT"/>
    <property type="match status" value="1"/>
</dbReference>
<protein>
    <submittedName>
        <fullName evidence="10">Isp4 protein</fullName>
    </submittedName>
</protein>
<feature type="transmembrane region" description="Helical" evidence="9">
    <location>
        <begin position="292"/>
        <end position="314"/>
    </location>
</feature>
<feature type="transmembrane region" description="Helical" evidence="9">
    <location>
        <begin position="326"/>
        <end position="344"/>
    </location>
</feature>
<sequence length="776" mass="89113">MASSTAGPSSLAFSPVIIQHDHAEEVEDGKQFSTFRVTEPRSRRSSAYADLVIPDEYDEFIDPRLKDYPVPLVAKTVDLNNDPTEPILTFRFWVLSTFWVVVGCGASAFYYFKPFDQTFSSYVVQLLAWGMGQAMYEWLPTRQFNTFGFRWSMNPGKWNAKEHALVVVAFWGSSHTAYGLGPLSAMEIYYGRRIDAIWGILFLITSQLIGYGFTGIFRDILVRPPKMYYPGILPNIALFNAMHKNPAMTKNSLAFFSYVATAAFCWHWFPELIFPLLASLPLLCWMGHGNPIAYVLGSGTYGFGILNLTFDWNYISGLLQPMYTPLWANTTQFAGIFFAVWFLYPILYYTDTFSAQDFQAMSSDTFDSNGTSYNITRVLTPTFQLNQTAMDEYSTPHWSVSYVFYFFWGFASSTGAMLYAILWYGQDAYQAVKNAFQSRREEYEDPYLDLMSIHPRVPHWWYLLLLGVCTALAIGTLYGGDLALPWWGFILISLISLLFTFPNGILWGVANQQVGMTFLSEVISGWLFAGKPLAVLTSLTYSRQILEQNLNLTNDYKFGFYMKIPEREMFVAQVYGTLLGPFINYGMMRVIIDRIGKETLKGATEHSVTWLALKTRDFYSLSVLWGVIGPAKFFGSGSDYHWLYYGFLLGPLTVFCVWTVQCARPHWDLERYCNPTLFFYGMTLFPRYTTTNFFTAVLVSWIFMGYIYRYHPVWWRKWHYLLAIGIDCGTQVMQTILVFTVNLPNASFPTWWGNDARFPDKCFPPNAKLPPAMRRT</sequence>
<dbReference type="GO" id="GO:0016020">
    <property type="term" value="C:membrane"/>
    <property type="evidence" value="ECO:0007669"/>
    <property type="project" value="UniProtKB-SubCell"/>
</dbReference>
<keyword evidence="3" id="KW-0813">Transport</keyword>
<comment type="similarity">
    <text evidence="2">Belongs to the oligopeptide OPT transporter family.</text>
</comment>
<dbReference type="AlphaFoldDB" id="A0A9P4Q4B1"/>
<feature type="transmembrane region" description="Helical" evidence="9">
    <location>
        <begin position="570"/>
        <end position="592"/>
    </location>
</feature>
<feature type="transmembrane region" description="Helical" evidence="9">
    <location>
        <begin position="688"/>
        <end position="708"/>
    </location>
</feature>
<evidence type="ECO:0000256" key="7">
    <source>
        <dbReference type="ARBA" id="ARBA00022989"/>
    </source>
</evidence>
<keyword evidence="6" id="KW-0653">Protein transport</keyword>
<evidence type="ECO:0000256" key="1">
    <source>
        <dbReference type="ARBA" id="ARBA00004141"/>
    </source>
</evidence>
<keyword evidence="8 9" id="KW-0472">Membrane</keyword>
<evidence type="ECO:0000256" key="4">
    <source>
        <dbReference type="ARBA" id="ARBA00022692"/>
    </source>
</evidence>
<evidence type="ECO:0000256" key="6">
    <source>
        <dbReference type="ARBA" id="ARBA00022927"/>
    </source>
</evidence>
<organism evidence="10 11">
    <name type="scientific">Polychaeton citri CBS 116435</name>
    <dbReference type="NCBI Taxonomy" id="1314669"/>
    <lineage>
        <taxon>Eukaryota</taxon>
        <taxon>Fungi</taxon>
        <taxon>Dikarya</taxon>
        <taxon>Ascomycota</taxon>
        <taxon>Pezizomycotina</taxon>
        <taxon>Dothideomycetes</taxon>
        <taxon>Dothideomycetidae</taxon>
        <taxon>Capnodiales</taxon>
        <taxon>Capnodiaceae</taxon>
        <taxon>Polychaeton</taxon>
    </lineage>
</organism>
<feature type="transmembrane region" description="Helical" evidence="9">
    <location>
        <begin position="252"/>
        <end position="269"/>
    </location>
</feature>
<gene>
    <name evidence="10" type="ORF">K431DRAFT_306600</name>
</gene>
<feature type="transmembrane region" description="Helical" evidence="9">
    <location>
        <begin position="486"/>
        <end position="510"/>
    </location>
</feature>
<dbReference type="OrthoDB" id="9986677at2759"/>
<dbReference type="GO" id="GO:0015031">
    <property type="term" value="P:protein transport"/>
    <property type="evidence" value="ECO:0007669"/>
    <property type="project" value="UniProtKB-KW"/>
</dbReference>
<proteinExistence type="inferred from homology"/>
<accession>A0A9P4Q4B1</accession>
<evidence type="ECO:0000256" key="8">
    <source>
        <dbReference type="ARBA" id="ARBA00023136"/>
    </source>
</evidence>
<evidence type="ECO:0000256" key="2">
    <source>
        <dbReference type="ARBA" id="ARBA00008807"/>
    </source>
</evidence>
<keyword evidence="7 9" id="KW-1133">Transmembrane helix</keyword>
<keyword evidence="11" id="KW-1185">Reference proteome</keyword>
<feature type="transmembrane region" description="Helical" evidence="9">
    <location>
        <begin position="642"/>
        <end position="660"/>
    </location>
</feature>
<reference evidence="10" key="1">
    <citation type="journal article" date="2020" name="Stud. Mycol.">
        <title>101 Dothideomycetes genomes: a test case for predicting lifestyles and emergence of pathogens.</title>
        <authorList>
            <person name="Haridas S."/>
            <person name="Albert R."/>
            <person name="Binder M."/>
            <person name="Bloem J."/>
            <person name="Labutti K."/>
            <person name="Salamov A."/>
            <person name="Andreopoulos B."/>
            <person name="Baker S."/>
            <person name="Barry K."/>
            <person name="Bills G."/>
            <person name="Bluhm B."/>
            <person name="Cannon C."/>
            <person name="Castanera R."/>
            <person name="Culley D."/>
            <person name="Daum C."/>
            <person name="Ezra D."/>
            <person name="Gonzalez J."/>
            <person name="Henrissat B."/>
            <person name="Kuo A."/>
            <person name="Liang C."/>
            <person name="Lipzen A."/>
            <person name="Lutzoni F."/>
            <person name="Magnuson J."/>
            <person name="Mondo S."/>
            <person name="Nolan M."/>
            <person name="Ohm R."/>
            <person name="Pangilinan J."/>
            <person name="Park H.-J."/>
            <person name="Ramirez L."/>
            <person name="Alfaro M."/>
            <person name="Sun H."/>
            <person name="Tritt A."/>
            <person name="Yoshinaga Y."/>
            <person name="Zwiers L.-H."/>
            <person name="Turgeon B."/>
            <person name="Goodwin S."/>
            <person name="Spatafora J."/>
            <person name="Crous P."/>
            <person name="Grigoriev I."/>
        </authorList>
    </citation>
    <scope>NUCLEOTIDE SEQUENCE</scope>
    <source>
        <strain evidence="10">CBS 116435</strain>
    </source>
</reference>